<dbReference type="GO" id="GO:0032259">
    <property type="term" value="P:methylation"/>
    <property type="evidence" value="ECO:0007669"/>
    <property type="project" value="UniProtKB-KW"/>
</dbReference>
<dbReference type="InterPro" id="IPR023576">
    <property type="entry name" value="UbiE/COQ5_MeTrFase_CS"/>
</dbReference>
<organism evidence="5 8">
    <name type="scientific">Clostridium pasteurianum DSM 525 = ATCC 6013</name>
    <dbReference type="NCBI Taxonomy" id="1262449"/>
    <lineage>
        <taxon>Bacteria</taxon>
        <taxon>Bacillati</taxon>
        <taxon>Bacillota</taxon>
        <taxon>Clostridia</taxon>
        <taxon>Eubacteriales</taxon>
        <taxon>Clostridiaceae</taxon>
        <taxon>Clostridium</taxon>
    </lineage>
</organism>
<keyword evidence="3 4" id="KW-0949">S-adenosyl-L-methionine</keyword>
<evidence type="ECO:0000313" key="8">
    <source>
        <dbReference type="Proteomes" id="UP000030905"/>
    </source>
</evidence>
<keyword evidence="8" id="KW-1185">Reference proteome</keyword>
<name>A0A0H3J631_CLOPA</name>
<dbReference type="HAMAP" id="MF_01813">
    <property type="entry name" value="MenG_UbiE_methyltr"/>
    <property type="match status" value="1"/>
</dbReference>
<dbReference type="GeneID" id="93074693"/>
<dbReference type="CDD" id="cd02440">
    <property type="entry name" value="AdoMet_MTases"/>
    <property type="match status" value="1"/>
</dbReference>
<dbReference type="EMBL" id="JPGY02000001">
    <property type="protein sequence ID" value="KRU11375.1"/>
    <property type="molecule type" value="Genomic_DNA"/>
</dbReference>
<dbReference type="InterPro" id="IPR029063">
    <property type="entry name" value="SAM-dependent_MTases_sf"/>
</dbReference>
<protein>
    <recommendedName>
        <fullName evidence="4">Demethylmenaquinone methyltransferase</fullName>
        <ecNumber evidence="4">2.1.1.163</ecNumber>
    </recommendedName>
</protein>
<dbReference type="PANTHER" id="PTHR43591">
    <property type="entry name" value="METHYLTRANSFERASE"/>
    <property type="match status" value="1"/>
</dbReference>
<comment type="similarity">
    <text evidence="4">Belongs to the class I-like SAM-binding methyltransferase superfamily. MenG/UbiE family.</text>
</comment>
<proteinExistence type="inferred from homology"/>
<dbReference type="PROSITE" id="PS01184">
    <property type="entry name" value="UBIE_2"/>
    <property type="match status" value="1"/>
</dbReference>
<dbReference type="RefSeq" id="WP_003447389.1">
    <property type="nucleotide sequence ID" value="NZ_ANZB01000015.1"/>
</dbReference>
<dbReference type="GO" id="GO:0043770">
    <property type="term" value="F:demethylmenaquinone methyltransferase activity"/>
    <property type="evidence" value="ECO:0007669"/>
    <property type="project" value="UniProtKB-UniRule"/>
</dbReference>
<dbReference type="Pfam" id="PF01209">
    <property type="entry name" value="Ubie_methyltran"/>
    <property type="match status" value="1"/>
</dbReference>
<reference evidence="6" key="2">
    <citation type="submission" date="2015-10" db="EMBL/GenBank/DDBJ databases">
        <title>Improved Draft Genome Sequence of Clostridium pasteurianum Strain ATCC 6013 (DSM 525) Using a Hybrid Next-Generation Sequencing Approach.</title>
        <authorList>
            <person name="Pyne M.E."/>
            <person name="Utturkar S.M."/>
            <person name="Brown S.D."/>
            <person name="Moo-Young M."/>
            <person name="Chung D.A."/>
            <person name="Chou P.C."/>
        </authorList>
    </citation>
    <scope>NUCLEOTIDE SEQUENCE</scope>
    <source>
        <strain evidence="6">ATCC 6013</strain>
    </source>
</reference>
<feature type="binding site" evidence="4">
    <location>
        <position position="57"/>
    </location>
    <ligand>
        <name>S-adenosyl-L-methionine</name>
        <dbReference type="ChEBI" id="CHEBI:59789"/>
    </ligand>
</feature>
<keyword evidence="1 4" id="KW-0489">Methyltransferase</keyword>
<keyword evidence="2 4" id="KW-0808">Transferase</keyword>
<dbReference type="PATRIC" id="fig|1262449.3.peg.3477"/>
<dbReference type="EC" id="2.1.1.163" evidence="4"/>
<dbReference type="Gene3D" id="3.40.50.150">
    <property type="entry name" value="Vaccinia Virus protein VP39"/>
    <property type="match status" value="1"/>
</dbReference>
<dbReference type="NCBIfam" id="NF001244">
    <property type="entry name" value="PRK00216.1-5"/>
    <property type="match status" value="1"/>
</dbReference>
<keyword evidence="6" id="KW-0830">Ubiquinone</keyword>
<dbReference type="KEGG" id="cpae:CPAST_c25580"/>
<dbReference type="UniPathway" id="UPA00079">
    <property type="reaction ID" value="UER00169"/>
</dbReference>
<dbReference type="EMBL" id="CP009268">
    <property type="protein sequence ID" value="AJA52615.1"/>
    <property type="molecule type" value="Genomic_DNA"/>
</dbReference>
<dbReference type="InterPro" id="IPR004033">
    <property type="entry name" value="UbiE/COQ5_MeTrFase"/>
</dbReference>
<dbReference type="KEGG" id="cpat:CLPA_c25580"/>
<dbReference type="eggNOG" id="COG2226">
    <property type="taxonomic scope" value="Bacteria"/>
</dbReference>
<feature type="binding site" evidence="4">
    <location>
        <position position="78"/>
    </location>
    <ligand>
        <name>S-adenosyl-L-methionine</name>
        <dbReference type="ChEBI" id="CHEBI:59789"/>
    </ligand>
</feature>
<dbReference type="GO" id="GO:0009234">
    <property type="term" value="P:menaquinone biosynthetic process"/>
    <property type="evidence" value="ECO:0007669"/>
    <property type="project" value="UniProtKB-UniRule"/>
</dbReference>
<dbReference type="Proteomes" id="UP000030905">
    <property type="component" value="Chromosome"/>
</dbReference>
<dbReference type="NCBIfam" id="TIGR01934">
    <property type="entry name" value="MenG_MenH_UbiE"/>
    <property type="match status" value="1"/>
</dbReference>
<reference evidence="6 7" key="3">
    <citation type="journal article" name="Genome Announc.">
        <title>Improved Draft Genome Sequence of Clostridium pasteurianum Strain ATCC 6013 (DSM 525) Using a Hybrid Next-Generation Sequencing Approach.</title>
        <authorList>
            <person name="Pyne M.E."/>
            <person name="Utturkar S."/>
            <person name="Brown S.D."/>
            <person name="Moo-Young M."/>
            <person name="Chung D.A."/>
            <person name="Chou C.P."/>
        </authorList>
    </citation>
    <scope>NUCLEOTIDE SEQUENCE [LARGE SCALE GENOMIC DNA]</scope>
    <source>
        <strain evidence="6 7">ATCC 6013</strain>
    </source>
</reference>
<dbReference type="PROSITE" id="PS51608">
    <property type="entry name" value="SAM_MT_UBIE"/>
    <property type="match status" value="1"/>
</dbReference>
<reference evidence="5 8" key="1">
    <citation type="journal article" date="2015" name="Genome Announc.">
        <title>Complete Genome Sequence of the Nitrogen-Fixing and Solvent-Producing Clostridium pasteurianum DSM 525.</title>
        <authorList>
            <person name="Poehlein A."/>
            <person name="Grosse-Honebrink A."/>
            <person name="Zhang Y."/>
            <person name="Minton N.P."/>
            <person name="Daniel R."/>
        </authorList>
    </citation>
    <scope>NUCLEOTIDE SEQUENCE [LARGE SCALE GENOMIC DNA]</scope>
    <source>
        <strain evidence="5">DSM 525</strain>
        <strain evidence="8">DSM 525 / ATCC 6013</strain>
    </source>
</reference>
<evidence type="ECO:0000256" key="2">
    <source>
        <dbReference type="ARBA" id="ARBA00022679"/>
    </source>
</evidence>
<evidence type="ECO:0000256" key="3">
    <source>
        <dbReference type="ARBA" id="ARBA00022691"/>
    </source>
</evidence>
<comment type="function">
    <text evidence="4">Methyltransferase required for the conversion of demethylmenaquinol (DMKH2) to menaquinol (MKH2).</text>
</comment>
<keyword evidence="4" id="KW-0474">Menaquinone biosynthesis</keyword>
<accession>A0A0H3J631</accession>
<dbReference type="Proteomes" id="UP000028042">
    <property type="component" value="Unassembled WGS sequence"/>
</dbReference>
<dbReference type="SUPFAM" id="SSF53335">
    <property type="entry name" value="S-adenosyl-L-methionine-dependent methyltransferases"/>
    <property type="match status" value="1"/>
</dbReference>
<comment type="caution">
    <text evidence="4">Lacks conserved residue(s) required for the propagation of feature annotation.</text>
</comment>
<evidence type="ECO:0000313" key="5">
    <source>
        <dbReference type="EMBL" id="AJA52615.1"/>
    </source>
</evidence>
<evidence type="ECO:0000313" key="7">
    <source>
        <dbReference type="Proteomes" id="UP000028042"/>
    </source>
</evidence>
<evidence type="ECO:0000256" key="4">
    <source>
        <dbReference type="HAMAP-Rule" id="MF_01813"/>
    </source>
</evidence>
<feature type="binding site" evidence="4">
    <location>
        <begin position="106"/>
        <end position="107"/>
    </location>
    <ligand>
        <name>S-adenosyl-L-methionine</name>
        <dbReference type="ChEBI" id="CHEBI:59789"/>
    </ligand>
</feature>
<dbReference type="AlphaFoldDB" id="A0A0H3J631"/>
<dbReference type="PANTHER" id="PTHR43591:SF24">
    <property type="entry name" value="2-METHOXY-6-POLYPRENYL-1,4-BENZOQUINOL METHYLASE, MITOCHONDRIAL"/>
    <property type="match status" value="1"/>
</dbReference>
<gene>
    <name evidence="5" type="primary">ubiE</name>
    <name evidence="4" type="synonym">menG</name>
    <name evidence="5" type="ORF">CLPA_c25580</name>
    <name evidence="6" type="ORF">CP6013_00622</name>
</gene>
<comment type="catalytic activity">
    <reaction evidence="4">
        <text>a 2-demethylmenaquinol + S-adenosyl-L-methionine = a menaquinol + S-adenosyl-L-homocysteine + H(+)</text>
        <dbReference type="Rhea" id="RHEA:42640"/>
        <dbReference type="Rhea" id="RHEA-COMP:9539"/>
        <dbReference type="Rhea" id="RHEA-COMP:9563"/>
        <dbReference type="ChEBI" id="CHEBI:15378"/>
        <dbReference type="ChEBI" id="CHEBI:18151"/>
        <dbReference type="ChEBI" id="CHEBI:55437"/>
        <dbReference type="ChEBI" id="CHEBI:57856"/>
        <dbReference type="ChEBI" id="CHEBI:59789"/>
        <dbReference type="EC" id="2.1.1.163"/>
    </reaction>
</comment>
<evidence type="ECO:0000313" key="6">
    <source>
        <dbReference type="EMBL" id="KRU11375.1"/>
    </source>
</evidence>
<sequence length="238" mass="26562">MTSEKSNVQNIFSSIAEKYDILNTVLTLNIDSLWRKKAINISNINEDSKVLDLCCGTGKMVYYTCKKVGKNTEVIGLDFNEAMLEVGYKNLNKSIPDYKFKLLKGDVQALPFKDCSFDCVTIAFGLRNIPNKTKALSEIYRVLKPGGKAICLELSTPQIPIFKQVYGVYFNNILPIIGYLGTGDKNAYSYLRDSVNKFMSKSDLKYAFESTGFKNASYKSLSGGIASIHYGTKPIVIK</sequence>
<comment type="pathway">
    <text evidence="4">Quinol/quinone metabolism; menaquinone biosynthesis; menaquinol from 1,4-dihydroxy-2-naphthoate: step 2/2.</text>
</comment>
<evidence type="ECO:0000256" key="1">
    <source>
        <dbReference type="ARBA" id="ARBA00022603"/>
    </source>
</evidence>